<dbReference type="Proteomes" id="UP000887565">
    <property type="component" value="Unplaced"/>
</dbReference>
<evidence type="ECO:0000313" key="1">
    <source>
        <dbReference type="Proteomes" id="UP000887565"/>
    </source>
</evidence>
<organism evidence="1 2">
    <name type="scientific">Romanomermis culicivorax</name>
    <name type="common">Nematode worm</name>
    <dbReference type="NCBI Taxonomy" id="13658"/>
    <lineage>
        <taxon>Eukaryota</taxon>
        <taxon>Metazoa</taxon>
        <taxon>Ecdysozoa</taxon>
        <taxon>Nematoda</taxon>
        <taxon>Enoplea</taxon>
        <taxon>Dorylaimia</taxon>
        <taxon>Mermithida</taxon>
        <taxon>Mermithoidea</taxon>
        <taxon>Mermithidae</taxon>
        <taxon>Romanomermis</taxon>
    </lineage>
</organism>
<keyword evidence="1" id="KW-1185">Reference proteome</keyword>
<name>A0A915JQI3_ROMCU</name>
<proteinExistence type="predicted"/>
<accession>A0A915JQI3</accession>
<evidence type="ECO:0000313" key="2">
    <source>
        <dbReference type="WBParaSite" id="nRc.2.0.1.t28166-RA"/>
    </source>
</evidence>
<reference evidence="2" key="1">
    <citation type="submission" date="2022-11" db="UniProtKB">
        <authorList>
            <consortium name="WormBaseParasite"/>
        </authorList>
    </citation>
    <scope>IDENTIFICATION</scope>
</reference>
<dbReference type="AlphaFoldDB" id="A0A915JQI3"/>
<sequence>MFRLAKDSCPHPVNAKLNYLAQQIEESEKTEQIEAVLNRMNDVPSQLDRITPCFEVLVDDKETPTFLESGCPQNIISQRHCKALIKPGHTVALYRKMGLDYVGCSKELCLVHPKVLQNISSFFGQNPSIMEESNNSKVYRSFGGFRLLLYSFGNRIDFTCPAVQEFVRRMHLT</sequence>
<protein>
    <submittedName>
        <fullName evidence="2">Uncharacterized protein</fullName>
    </submittedName>
</protein>
<dbReference type="WBParaSite" id="nRc.2.0.1.t28166-RA">
    <property type="protein sequence ID" value="nRc.2.0.1.t28166-RA"/>
    <property type="gene ID" value="nRc.2.0.1.g28166"/>
</dbReference>